<dbReference type="InterPro" id="IPR044929">
    <property type="entry name" value="DNA/RNA_non-sp_Endonuclease_sf"/>
</dbReference>
<name>A0A645C7D1_9ZZZZ</name>
<dbReference type="PANTHER" id="PTHR13966:SF5">
    <property type="entry name" value="ENDONUCLEASE G, MITOCHONDRIAL"/>
    <property type="match status" value="1"/>
</dbReference>
<evidence type="ECO:0000256" key="5">
    <source>
        <dbReference type="ARBA" id="ARBA00022759"/>
    </source>
</evidence>
<evidence type="ECO:0008006" key="11">
    <source>
        <dbReference type="Google" id="ProtNLM"/>
    </source>
</evidence>
<dbReference type="InterPro" id="IPR044925">
    <property type="entry name" value="His-Me_finger_sf"/>
</dbReference>
<dbReference type="SMART" id="SM00892">
    <property type="entry name" value="Endonuclease_NS"/>
    <property type="match status" value="1"/>
</dbReference>
<keyword evidence="6" id="KW-0378">Hydrolase</keyword>
<evidence type="ECO:0000256" key="7">
    <source>
        <dbReference type="ARBA" id="ARBA00022842"/>
    </source>
</evidence>
<dbReference type="GO" id="GO:0003676">
    <property type="term" value="F:nucleic acid binding"/>
    <property type="evidence" value="ECO:0007669"/>
    <property type="project" value="InterPro"/>
</dbReference>
<accession>A0A645C7D1</accession>
<dbReference type="GO" id="GO:0016787">
    <property type="term" value="F:hydrolase activity"/>
    <property type="evidence" value="ECO:0007669"/>
    <property type="project" value="UniProtKB-KW"/>
</dbReference>
<dbReference type="AlphaFoldDB" id="A0A645C7D1"/>
<evidence type="ECO:0000256" key="4">
    <source>
        <dbReference type="ARBA" id="ARBA00022723"/>
    </source>
</evidence>
<dbReference type="SUPFAM" id="SSF54060">
    <property type="entry name" value="His-Me finger endonucleases"/>
    <property type="match status" value="1"/>
</dbReference>
<dbReference type="InterPro" id="IPR040255">
    <property type="entry name" value="Non-specific_endonuclease"/>
</dbReference>
<dbReference type="GO" id="GO:0004519">
    <property type="term" value="F:endonuclease activity"/>
    <property type="evidence" value="ECO:0007669"/>
    <property type="project" value="UniProtKB-KW"/>
</dbReference>
<feature type="domain" description="ENPP1-3/EXOG-like endonuclease/phosphodiesterase" evidence="8">
    <location>
        <begin position="57"/>
        <end position="252"/>
    </location>
</feature>
<reference evidence="10" key="1">
    <citation type="submission" date="2019-08" db="EMBL/GenBank/DDBJ databases">
        <authorList>
            <person name="Kucharzyk K."/>
            <person name="Murdoch R.W."/>
            <person name="Higgins S."/>
            <person name="Loffler F."/>
        </authorList>
    </citation>
    <scope>NUCLEOTIDE SEQUENCE</scope>
</reference>
<dbReference type="PROSITE" id="PS01070">
    <property type="entry name" value="NUCLEASE_NON_SPEC"/>
    <property type="match status" value="1"/>
</dbReference>
<keyword evidence="7" id="KW-0460">Magnesium</keyword>
<gene>
    <name evidence="10" type="ORF">SDC9_116812</name>
</gene>
<evidence type="ECO:0000259" key="9">
    <source>
        <dbReference type="SMART" id="SM00892"/>
    </source>
</evidence>
<comment type="caution">
    <text evidence="10">The sequence shown here is derived from an EMBL/GenBank/DDBJ whole genome shotgun (WGS) entry which is preliminary data.</text>
</comment>
<dbReference type="InterPro" id="IPR018524">
    <property type="entry name" value="DNA/RNA_endonuclease_AS"/>
</dbReference>
<keyword evidence="3" id="KW-0540">Nuclease</keyword>
<dbReference type="EMBL" id="VSSQ01023128">
    <property type="protein sequence ID" value="MPM69864.1"/>
    <property type="molecule type" value="Genomic_DNA"/>
</dbReference>
<evidence type="ECO:0000256" key="2">
    <source>
        <dbReference type="ARBA" id="ARBA00010052"/>
    </source>
</evidence>
<keyword evidence="5" id="KW-0255">Endonuclease</keyword>
<comment type="similarity">
    <text evidence="2">Belongs to the DNA/RNA non-specific endonuclease family.</text>
</comment>
<sequence length="268" mass="29818">MEKTALRLVRMLDARLRLFGNADSAVVVKTAEAALHSPFDNLKMGVPSWNCDIILDREGYALGYSKRYQQPLWVSYKLTAAEASNGKARRTENFRTDPMIPGGSAAPEDYQGAFYDRGHLAPAADMTFSLQAMSESFLLSNVSPQKAEFNAGIWRELEAQVRQFAAADGEVYVVTGPIFQPGKPVVTIGASRVAVPHAYYKVVLDAMPPDCKAIGFILPHRGSDRPLREFAVTVDAVERATGLNFFDRLDPELERKLENECDFSRWTH</sequence>
<dbReference type="PANTHER" id="PTHR13966">
    <property type="entry name" value="ENDONUCLEASE RELATED"/>
    <property type="match status" value="1"/>
</dbReference>
<proteinExistence type="inferred from homology"/>
<evidence type="ECO:0000313" key="10">
    <source>
        <dbReference type="EMBL" id="MPM69864.1"/>
    </source>
</evidence>
<keyword evidence="4" id="KW-0479">Metal-binding</keyword>
<evidence type="ECO:0000259" key="8">
    <source>
        <dbReference type="SMART" id="SM00477"/>
    </source>
</evidence>
<evidence type="ECO:0000256" key="3">
    <source>
        <dbReference type="ARBA" id="ARBA00022722"/>
    </source>
</evidence>
<feature type="domain" description="DNA/RNA non-specific endonuclease/pyrophosphatase/phosphodiesterase" evidence="9">
    <location>
        <begin position="56"/>
        <end position="252"/>
    </location>
</feature>
<organism evidence="10">
    <name type="scientific">bioreactor metagenome</name>
    <dbReference type="NCBI Taxonomy" id="1076179"/>
    <lineage>
        <taxon>unclassified sequences</taxon>
        <taxon>metagenomes</taxon>
        <taxon>ecological metagenomes</taxon>
    </lineage>
</organism>
<protein>
    <recommendedName>
        <fullName evidence="11">Nuclease</fullName>
    </recommendedName>
</protein>
<dbReference type="Gene3D" id="3.40.570.10">
    <property type="entry name" value="Extracellular Endonuclease, subunit A"/>
    <property type="match status" value="1"/>
</dbReference>
<dbReference type="InterPro" id="IPR001604">
    <property type="entry name" value="Endo_G_ENPP1-like_dom"/>
</dbReference>
<evidence type="ECO:0000256" key="1">
    <source>
        <dbReference type="ARBA" id="ARBA00001946"/>
    </source>
</evidence>
<comment type="cofactor">
    <cofactor evidence="1">
        <name>Mg(2+)</name>
        <dbReference type="ChEBI" id="CHEBI:18420"/>
    </cofactor>
</comment>
<dbReference type="CDD" id="cd00091">
    <property type="entry name" value="NUC"/>
    <property type="match status" value="1"/>
</dbReference>
<dbReference type="GO" id="GO:0046872">
    <property type="term" value="F:metal ion binding"/>
    <property type="evidence" value="ECO:0007669"/>
    <property type="project" value="UniProtKB-KW"/>
</dbReference>
<dbReference type="InterPro" id="IPR020821">
    <property type="entry name" value="ENPP1-3/EXOG-like_nuc-like"/>
</dbReference>
<dbReference type="SMART" id="SM00477">
    <property type="entry name" value="NUC"/>
    <property type="match status" value="1"/>
</dbReference>
<evidence type="ECO:0000256" key="6">
    <source>
        <dbReference type="ARBA" id="ARBA00022801"/>
    </source>
</evidence>
<dbReference type="Pfam" id="PF01223">
    <property type="entry name" value="Endonuclease_NS"/>
    <property type="match status" value="1"/>
</dbReference>